<protein>
    <submittedName>
        <fullName evidence="3">F-box domain-containing protein</fullName>
    </submittedName>
</protein>
<dbReference type="WBParaSite" id="Csp11.Scaffold630.g19219.t1">
    <property type="protein sequence ID" value="Csp11.Scaffold630.g19219.t1"/>
    <property type="gene ID" value="Csp11.Scaffold630.g19219"/>
</dbReference>
<sequence length="289" mass="33890">MDLLRLPLLVLIDVFKNMSFREKFLISFLSKRARNTLKLTCRIPRILFNLSDDLEVHAATSISDISGRVKIEGISRIGGEEMRWRINSDGLFLLEGSIQKWLLMAGYLLDTFKKSTILLSFYDTPAASALDFIKMINQRQLCITLVEYHLFVTQSSEFFPRILDECTEVTDSIWINAIFPDEFEYTPSRPFKAKEFCVCHSNNWFDLEKFMSCHHIVLQLNENPTRTVETYTSFFTNWMDSEDAPLQKLTLYHVEDHEFQFIMDAVNNLFVSRFIFVIKYTFSEELSKN</sequence>
<dbReference type="Pfam" id="PF00646">
    <property type="entry name" value="F-box"/>
    <property type="match status" value="1"/>
</dbReference>
<reference evidence="3" key="1">
    <citation type="submission" date="2016-11" db="UniProtKB">
        <authorList>
            <consortium name="WormBaseParasite"/>
        </authorList>
    </citation>
    <scope>IDENTIFICATION</scope>
</reference>
<accession>A0A1I7UTL0</accession>
<evidence type="ECO:0000313" key="2">
    <source>
        <dbReference type="Proteomes" id="UP000095282"/>
    </source>
</evidence>
<organism evidence="2 3">
    <name type="scientific">Caenorhabditis tropicalis</name>
    <dbReference type="NCBI Taxonomy" id="1561998"/>
    <lineage>
        <taxon>Eukaryota</taxon>
        <taxon>Metazoa</taxon>
        <taxon>Ecdysozoa</taxon>
        <taxon>Nematoda</taxon>
        <taxon>Chromadorea</taxon>
        <taxon>Rhabditida</taxon>
        <taxon>Rhabditina</taxon>
        <taxon>Rhabditomorpha</taxon>
        <taxon>Rhabditoidea</taxon>
        <taxon>Rhabditidae</taxon>
        <taxon>Peloderinae</taxon>
        <taxon>Caenorhabditis</taxon>
    </lineage>
</organism>
<dbReference type="InterPro" id="IPR001810">
    <property type="entry name" value="F-box_dom"/>
</dbReference>
<dbReference type="AlphaFoldDB" id="A0A1I7UTL0"/>
<evidence type="ECO:0000313" key="3">
    <source>
        <dbReference type="WBParaSite" id="Csp11.Scaffold630.g19219.t1"/>
    </source>
</evidence>
<evidence type="ECO:0000259" key="1">
    <source>
        <dbReference type="Pfam" id="PF00646"/>
    </source>
</evidence>
<dbReference type="PANTHER" id="PTHR21503">
    <property type="entry name" value="F-BOX-CONTAINING HYPOTHETICAL PROTEIN C.ELEGANS"/>
    <property type="match status" value="1"/>
</dbReference>
<dbReference type="PANTHER" id="PTHR21503:SF52">
    <property type="entry name" value="F-BOX DOMAIN-CONTAINING PROTEIN"/>
    <property type="match status" value="1"/>
</dbReference>
<dbReference type="Proteomes" id="UP000095282">
    <property type="component" value="Unplaced"/>
</dbReference>
<keyword evidence="2" id="KW-1185">Reference proteome</keyword>
<name>A0A1I7UTL0_9PELO</name>
<feature type="domain" description="F-box" evidence="1">
    <location>
        <begin position="3"/>
        <end position="38"/>
    </location>
</feature>
<dbReference type="eggNOG" id="ENOG502TKI0">
    <property type="taxonomic scope" value="Eukaryota"/>
</dbReference>
<proteinExistence type="predicted"/>